<evidence type="ECO:0000313" key="2">
    <source>
        <dbReference type="EMBL" id="WYC66434.1"/>
    </source>
</evidence>
<keyword evidence="3" id="KW-1185">Reference proteome</keyword>
<organism evidence="2 3">
    <name type="scientific">Lactococcus petauri</name>
    <dbReference type="NCBI Taxonomy" id="1940789"/>
    <lineage>
        <taxon>Bacteria</taxon>
        <taxon>Bacillati</taxon>
        <taxon>Bacillota</taxon>
        <taxon>Bacilli</taxon>
        <taxon>Lactobacillales</taxon>
        <taxon>Streptococcaceae</taxon>
        <taxon>Lactococcus</taxon>
    </lineage>
</organism>
<dbReference type="Pfam" id="PF13175">
    <property type="entry name" value="AAA_15"/>
    <property type="match status" value="1"/>
</dbReference>
<reference evidence="2 3" key="1">
    <citation type="submission" date="2023-12" db="EMBL/GenBank/DDBJ databases">
        <title>Redefining Piscine Lactococcosis.</title>
        <authorList>
            <person name="Heckman T.I."/>
            <person name="Yazdi Z."/>
            <person name="Older C.E."/>
            <person name="Griffin M.J."/>
            <person name="Waldbieser G.C."/>
            <person name="Chow A.M."/>
            <person name="Medina Silva I."/>
            <person name="Anenson K.M."/>
            <person name="Garcia J.C."/>
            <person name="LaFrentz B.R."/>
            <person name="Slavic D."/>
            <person name="Toohey-Kurth K.L."/>
            <person name="Yant P."/>
            <person name="Fritz H.M."/>
            <person name="Henderson E."/>
            <person name="McDowall R."/>
            <person name="Cai H."/>
            <person name="Adikson M."/>
            <person name="Soto E."/>
        </authorList>
    </citation>
    <scope>NUCLEOTIDE SEQUENCE [LARGE SCALE GENOMIC DNA]</scope>
    <source>
        <strain evidence="2 3">R21-91A</strain>
    </source>
</reference>
<dbReference type="PANTHER" id="PTHR43581:SF2">
    <property type="entry name" value="EXCINUCLEASE ATPASE SUBUNIT"/>
    <property type="match status" value="1"/>
</dbReference>
<protein>
    <submittedName>
        <fullName evidence="2">AAA family ATPase</fullName>
    </submittedName>
</protein>
<feature type="domain" description="Endonuclease GajA/Old nuclease/RecF-like AAA" evidence="1">
    <location>
        <begin position="1"/>
        <end position="433"/>
    </location>
</feature>
<dbReference type="PANTHER" id="PTHR43581">
    <property type="entry name" value="ATP/GTP PHOSPHATASE"/>
    <property type="match status" value="1"/>
</dbReference>
<dbReference type="SUPFAM" id="SSF52540">
    <property type="entry name" value="P-loop containing nucleoside triphosphate hydrolases"/>
    <property type="match status" value="1"/>
</dbReference>
<proteinExistence type="predicted"/>
<dbReference type="InterPro" id="IPR041685">
    <property type="entry name" value="AAA_GajA/Old/RecF-like"/>
</dbReference>
<sequence length="459" mass="53765">MLIKNFAIRNLFGYQDFEINFQQKNTIFVGENGMGKTTILAILYHTLSLNFKELSRFDFETIEIQYENTEKFEISYFQIKEFSRVEDYNHYNSIPHHVSSKIISEIENKKINGSDFQSKQVKKDTIKEIQSIIHNKYNLRIPLSLIDETIKPELFLQTSGLKDFVTETKKILTSTKILYFPTYRRIEEDIQNLEFEEERLNFYSSKEEKISSRSAGELIRFGMTDVAETIKKLLDTIKKNSIDSFNKMTGELLEQYVDNRLEKSEVSTLSEKDINISLNRVGDKINPELRDKIIQLSRDGELSKYKYLNNLIENLVNKNKSLESIDNKIQHFVDICNSYLYGKQFVYNPSKVTLDIQLTSHNSTVELSQLSSGEKQLVSTFSKIFLEDNEKLIILFDEPELSLSISWQENFIYDIFNAENSIFGLAVTHSPYIFEKDQMYDVTYEMSKYIKEDNDSHES</sequence>
<accession>A0ABZ2SGR6</accession>
<name>A0ABZ2SGR6_9LACT</name>
<dbReference type="InterPro" id="IPR051396">
    <property type="entry name" value="Bact_Antivir_Def_Nuclease"/>
</dbReference>
<evidence type="ECO:0000313" key="3">
    <source>
        <dbReference type="Proteomes" id="UP001456368"/>
    </source>
</evidence>
<dbReference type="RefSeq" id="WP_338954671.1">
    <property type="nucleotide sequence ID" value="NZ_CP141697.1"/>
</dbReference>
<gene>
    <name evidence="2" type="ORF">VNN45_05995</name>
</gene>
<dbReference type="EMBL" id="CP141698">
    <property type="protein sequence ID" value="WYC66434.1"/>
    <property type="molecule type" value="Genomic_DNA"/>
</dbReference>
<evidence type="ECO:0000259" key="1">
    <source>
        <dbReference type="Pfam" id="PF13175"/>
    </source>
</evidence>
<dbReference type="InterPro" id="IPR027417">
    <property type="entry name" value="P-loop_NTPase"/>
</dbReference>
<dbReference type="Proteomes" id="UP001456368">
    <property type="component" value="Chromosome"/>
</dbReference>
<dbReference type="Gene3D" id="3.40.50.300">
    <property type="entry name" value="P-loop containing nucleotide triphosphate hydrolases"/>
    <property type="match status" value="2"/>
</dbReference>